<evidence type="ECO:0000313" key="6">
    <source>
        <dbReference type="EMBL" id="CAF4392448.1"/>
    </source>
</evidence>
<comment type="caution">
    <text evidence="4">Lacks conserved residue(s) required for the propagation of feature annotation.</text>
</comment>
<proteinExistence type="predicted"/>
<sequence length="102" mass="11042">MNRFVLILYYLENPCNLLSSSYCLNGGTCVPSNTDPPIASCLCSEVFAGLNCNSTQQSNPCTSNPCQTNGYCALSTSKTSYSCICQPNYIGDQCERSKAKIN</sequence>
<dbReference type="AlphaFoldDB" id="A0A820NQU0"/>
<feature type="non-terminal residue" evidence="6">
    <location>
        <position position="102"/>
    </location>
</feature>
<feature type="disulfide bond" evidence="4">
    <location>
        <begin position="85"/>
        <end position="94"/>
    </location>
</feature>
<protein>
    <recommendedName>
        <fullName evidence="5">EGF-like domain-containing protein</fullName>
    </recommendedName>
</protein>
<comment type="caution">
    <text evidence="6">The sequence shown here is derived from an EMBL/GenBank/DDBJ whole genome shotgun (WGS) entry which is preliminary data.</text>
</comment>
<feature type="disulfide bond" evidence="4">
    <location>
        <begin position="66"/>
        <end position="83"/>
    </location>
</feature>
<feature type="domain" description="EGF-like" evidence="5">
    <location>
        <begin position="57"/>
        <end position="95"/>
    </location>
</feature>
<evidence type="ECO:0000256" key="3">
    <source>
        <dbReference type="ARBA" id="ARBA00023157"/>
    </source>
</evidence>
<dbReference type="FunFam" id="2.10.25.10:FF:000610">
    <property type="entry name" value="protein HEG homolog 1 isoform X1"/>
    <property type="match status" value="1"/>
</dbReference>
<feature type="non-terminal residue" evidence="6">
    <location>
        <position position="1"/>
    </location>
</feature>
<keyword evidence="1 4" id="KW-0245">EGF-like domain</keyword>
<dbReference type="SMART" id="SM00181">
    <property type="entry name" value="EGF"/>
    <property type="match status" value="2"/>
</dbReference>
<dbReference type="SUPFAM" id="SSF57196">
    <property type="entry name" value="EGF/Laminin"/>
    <property type="match status" value="2"/>
</dbReference>
<dbReference type="InterPro" id="IPR051022">
    <property type="entry name" value="Notch_Cell-Fate_Det"/>
</dbReference>
<dbReference type="Gene3D" id="2.10.25.10">
    <property type="entry name" value="Laminin"/>
    <property type="match status" value="2"/>
</dbReference>
<evidence type="ECO:0000259" key="5">
    <source>
        <dbReference type="PROSITE" id="PS50026"/>
    </source>
</evidence>
<dbReference type="InterPro" id="IPR000742">
    <property type="entry name" value="EGF"/>
</dbReference>
<feature type="disulfide bond" evidence="4">
    <location>
        <begin position="43"/>
        <end position="52"/>
    </location>
</feature>
<keyword evidence="3 4" id="KW-1015">Disulfide bond</keyword>
<evidence type="ECO:0000256" key="1">
    <source>
        <dbReference type="ARBA" id="ARBA00022536"/>
    </source>
</evidence>
<evidence type="ECO:0000256" key="4">
    <source>
        <dbReference type="PROSITE-ProRule" id="PRU00076"/>
    </source>
</evidence>
<name>A0A820NQU0_9BILA</name>
<accession>A0A820NQU0</accession>
<evidence type="ECO:0000313" key="7">
    <source>
        <dbReference type="Proteomes" id="UP000663842"/>
    </source>
</evidence>
<reference evidence="6" key="1">
    <citation type="submission" date="2021-02" db="EMBL/GenBank/DDBJ databases">
        <authorList>
            <person name="Nowell W R."/>
        </authorList>
    </citation>
    <scope>NUCLEOTIDE SEQUENCE</scope>
</reference>
<dbReference type="PROSITE" id="PS00022">
    <property type="entry name" value="EGF_1"/>
    <property type="match status" value="1"/>
</dbReference>
<dbReference type="EMBL" id="CAJOBF010022690">
    <property type="protein sequence ID" value="CAF4392448.1"/>
    <property type="molecule type" value="Genomic_DNA"/>
</dbReference>
<dbReference type="PANTHER" id="PTHR24049">
    <property type="entry name" value="CRUMBS FAMILY MEMBER"/>
    <property type="match status" value="1"/>
</dbReference>
<dbReference type="PROSITE" id="PS50026">
    <property type="entry name" value="EGF_3"/>
    <property type="match status" value="2"/>
</dbReference>
<evidence type="ECO:0000256" key="2">
    <source>
        <dbReference type="ARBA" id="ARBA00022737"/>
    </source>
</evidence>
<feature type="domain" description="EGF-like" evidence="5">
    <location>
        <begin position="11"/>
        <end position="53"/>
    </location>
</feature>
<gene>
    <name evidence="6" type="ORF">UXM345_LOCUS37884</name>
</gene>
<organism evidence="6 7">
    <name type="scientific">Rotaria magnacalcarata</name>
    <dbReference type="NCBI Taxonomy" id="392030"/>
    <lineage>
        <taxon>Eukaryota</taxon>
        <taxon>Metazoa</taxon>
        <taxon>Spiralia</taxon>
        <taxon>Gnathifera</taxon>
        <taxon>Rotifera</taxon>
        <taxon>Eurotatoria</taxon>
        <taxon>Bdelloidea</taxon>
        <taxon>Philodinida</taxon>
        <taxon>Philodinidae</taxon>
        <taxon>Rotaria</taxon>
    </lineage>
</organism>
<keyword evidence="2" id="KW-0677">Repeat</keyword>
<dbReference type="Proteomes" id="UP000663842">
    <property type="component" value="Unassembled WGS sequence"/>
</dbReference>
<dbReference type="Pfam" id="PF00008">
    <property type="entry name" value="EGF"/>
    <property type="match status" value="1"/>
</dbReference>